<dbReference type="Gene3D" id="3.40.190.10">
    <property type="entry name" value="Periplasmic binding protein-like II"/>
    <property type="match status" value="2"/>
</dbReference>
<keyword evidence="1" id="KW-0732">Signal</keyword>
<keyword evidence="2" id="KW-1133">Transmembrane helix</keyword>
<organism evidence="3 4">
    <name type="scientific">[Lactobacillus] rogosae</name>
    <dbReference type="NCBI Taxonomy" id="706562"/>
    <lineage>
        <taxon>Bacteria</taxon>
        <taxon>Bacillati</taxon>
        <taxon>Bacillota</taxon>
        <taxon>Clostridia</taxon>
        <taxon>Lachnospirales</taxon>
        <taxon>Lachnospiraceae</taxon>
        <taxon>Lachnospira</taxon>
    </lineage>
</organism>
<dbReference type="EMBL" id="JBBMER010000006">
    <property type="protein sequence ID" value="MEQ2380092.1"/>
    <property type="molecule type" value="Genomic_DNA"/>
</dbReference>
<protein>
    <submittedName>
        <fullName evidence="3">Extracellular solute-binding protein</fullName>
    </submittedName>
</protein>
<feature type="transmembrane region" description="Helical" evidence="2">
    <location>
        <begin position="502"/>
        <end position="521"/>
    </location>
</feature>
<accession>A0ABV1BXL9</accession>
<dbReference type="PANTHER" id="PTHR30222:SF17">
    <property type="entry name" value="SPERMIDINE_PUTRESCINE-BINDING PERIPLASMIC PROTEIN"/>
    <property type="match status" value="1"/>
</dbReference>
<gene>
    <name evidence="3" type="ORF">WMO14_09390</name>
</gene>
<keyword evidence="2" id="KW-0472">Membrane</keyword>
<name>A0ABV1BXL9_9FIRM</name>
<proteinExistence type="predicted"/>
<keyword evidence="4" id="KW-1185">Reference proteome</keyword>
<dbReference type="PANTHER" id="PTHR30222">
    <property type="entry name" value="SPERMIDINE/PUTRESCINE-BINDING PERIPLASMIC PROTEIN"/>
    <property type="match status" value="1"/>
</dbReference>
<keyword evidence="2" id="KW-0812">Transmembrane</keyword>
<reference evidence="3 4" key="1">
    <citation type="submission" date="2024-03" db="EMBL/GenBank/DDBJ databases">
        <title>Human intestinal bacterial collection.</title>
        <authorList>
            <person name="Pauvert C."/>
            <person name="Hitch T.C.A."/>
            <person name="Clavel T."/>
        </authorList>
    </citation>
    <scope>NUCLEOTIDE SEQUENCE [LARGE SCALE GENOMIC DNA]</scope>
    <source>
        <strain evidence="3 4">CLA-AA-H255</strain>
    </source>
</reference>
<dbReference type="Pfam" id="PF13416">
    <property type="entry name" value="SBP_bac_8"/>
    <property type="match status" value="1"/>
</dbReference>
<comment type="caution">
    <text evidence="3">The sequence shown here is derived from an EMBL/GenBank/DDBJ whole genome shotgun (WGS) entry which is preliminary data.</text>
</comment>
<evidence type="ECO:0000313" key="4">
    <source>
        <dbReference type="Proteomes" id="UP001442364"/>
    </source>
</evidence>
<dbReference type="InterPro" id="IPR006059">
    <property type="entry name" value="SBP"/>
</dbReference>
<feature type="transmembrane region" description="Helical" evidence="2">
    <location>
        <begin position="20"/>
        <end position="42"/>
    </location>
</feature>
<evidence type="ECO:0000256" key="2">
    <source>
        <dbReference type="SAM" id="Phobius"/>
    </source>
</evidence>
<dbReference type="RefSeq" id="WP_055306495.1">
    <property type="nucleotide sequence ID" value="NZ_DAWECI010000038.1"/>
</dbReference>
<evidence type="ECO:0000313" key="3">
    <source>
        <dbReference type="EMBL" id="MEQ2380092.1"/>
    </source>
</evidence>
<dbReference type="SUPFAM" id="SSF53850">
    <property type="entry name" value="Periplasmic binding protein-like II"/>
    <property type="match status" value="1"/>
</dbReference>
<evidence type="ECO:0000256" key="1">
    <source>
        <dbReference type="ARBA" id="ARBA00022729"/>
    </source>
</evidence>
<dbReference type="Proteomes" id="UP001442364">
    <property type="component" value="Unassembled WGS sequence"/>
</dbReference>
<sequence>MNKNVIIDITSYIRHLTKMVIKVSLAMILAVEMLSGSITGVWKGFNSTKAEAADNDTITLRICNWEEYIDEGGWNADETIDLESTDIRGDNSMVDDFAEWYYKTYGKKVNVEYSCLGTNEELYNMLTLGDEYDLICPSEYMFMKLMTEGWLEPFSDEFYDTGIKENYYAKGVSPFIKQTFDNNTINGEPWSKYAAGYMWGVTGIIYNPEDVTKQEASTWKIINNDKFRRMITVKDNVRDTMFAAIGAIKSDKLRSQDFIRQADYTDKLAEEMNDTSKDTVDEVLEYLQQVKDNVYSFETDSGKIDAITGKISAGYQWSGDAVYIMQQAEANDVELNFAIPEECTNMYFDGWAMLKSGINGNSEKKKAAEAFVNFVSMPENAVRNMYYIGYTSVISGGQSPVIYDYLKWNYGLESLMEEDDTISEADAIDYSLGYFFSGVSNDSRYILRTSKAQTEGMLSAQYPTEEVMHRSAIMQYFDNDETARINQMWINVRCFNIHNVPVWVWIAVAAAIVAVIVLRIADVIRHKKI</sequence>